<dbReference type="Proteomes" id="UP000504638">
    <property type="component" value="Unplaced"/>
</dbReference>
<sequence length="166" mass="17802">MSEYKSPYEASASVLSTLSSSDILLLLSPAIPGPIPDMDPFEPLGRALSGFHPKVRHVPYVPSIGMRDIHREFLAEAGAVIVVLACSLTSKTDSEKQKQFAQQVTTELGSEVPSLLVVVQTPLVGSGDGEVGVGYDAVLSGSSCRPEHLQDIAYKAFGHEELSRYM</sequence>
<accession>A0A6G1FZ52</accession>
<evidence type="ECO:0000313" key="2">
    <source>
        <dbReference type="Proteomes" id="UP000504638"/>
    </source>
</evidence>
<keyword evidence="2" id="KW-1185">Reference proteome</keyword>
<reference evidence="3" key="2">
    <citation type="submission" date="2020-04" db="EMBL/GenBank/DDBJ databases">
        <authorList>
            <consortium name="NCBI Genome Project"/>
        </authorList>
    </citation>
    <scope>NUCLEOTIDE SEQUENCE</scope>
    <source>
        <strain evidence="3">CBS 781.70</strain>
    </source>
</reference>
<proteinExistence type="predicted"/>
<name>A0A6G1FZ52_9PEZI</name>
<evidence type="ECO:0000313" key="3">
    <source>
        <dbReference type="RefSeq" id="XP_033532623.1"/>
    </source>
</evidence>
<reference evidence="1 3" key="1">
    <citation type="submission" date="2020-01" db="EMBL/GenBank/DDBJ databases">
        <authorList>
            <consortium name="DOE Joint Genome Institute"/>
            <person name="Haridas S."/>
            <person name="Albert R."/>
            <person name="Binder M."/>
            <person name="Bloem J."/>
            <person name="Labutti K."/>
            <person name="Salamov A."/>
            <person name="Andreopoulos B."/>
            <person name="Baker S.E."/>
            <person name="Barry K."/>
            <person name="Bills G."/>
            <person name="Bluhm B.H."/>
            <person name="Cannon C."/>
            <person name="Castanera R."/>
            <person name="Culley D.E."/>
            <person name="Daum C."/>
            <person name="Ezra D."/>
            <person name="Gonzalez J.B."/>
            <person name="Henrissat B."/>
            <person name="Kuo A."/>
            <person name="Liang C."/>
            <person name="Lipzen A."/>
            <person name="Lutzoni F."/>
            <person name="Magnuson J."/>
            <person name="Mondo S."/>
            <person name="Nolan M."/>
            <person name="Ohm R."/>
            <person name="Pangilinan J."/>
            <person name="Park H.-J."/>
            <person name="Ramirez L."/>
            <person name="Alfaro M."/>
            <person name="Sun H."/>
            <person name="Tritt A."/>
            <person name="Yoshinaga Y."/>
            <person name="Zwiers L.-H."/>
            <person name="Turgeon B.G."/>
            <person name="Goodwin S.B."/>
            <person name="Spatafora J.W."/>
            <person name="Crous P.W."/>
            <person name="Grigoriev I.V."/>
        </authorList>
    </citation>
    <scope>NUCLEOTIDE SEQUENCE</scope>
    <source>
        <strain evidence="1 3">CBS 781.70</strain>
    </source>
</reference>
<gene>
    <name evidence="1 3" type="ORF">P152DRAFT_450580</name>
</gene>
<dbReference type="AlphaFoldDB" id="A0A6G1FZ52"/>
<reference evidence="3" key="3">
    <citation type="submission" date="2025-04" db="UniProtKB">
        <authorList>
            <consortium name="RefSeq"/>
        </authorList>
    </citation>
    <scope>IDENTIFICATION</scope>
    <source>
        <strain evidence="3">CBS 781.70</strain>
    </source>
</reference>
<dbReference type="RefSeq" id="XP_033532623.1">
    <property type="nucleotide sequence ID" value="XM_033678181.1"/>
</dbReference>
<protein>
    <submittedName>
        <fullName evidence="1 3">Uncharacterized protein</fullName>
    </submittedName>
</protein>
<dbReference type="GeneID" id="54418751"/>
<dbReference type="EMBL" id="ML975163">
    <property type="protein sequence ID" value="KAF1810992.1"/>
    <property type="molecule type" value="Genomic_DNA"/>
</dbReference>
<dbReference type="OrthoDB" id="47059at2759"/>
<organism evidence="1">
    <name type="scientific">Eremomyces bilateralis CBS 781.70</name>
    <dbReference type="NCBI Taxonomy" id="1392243"/>
    <lineage>
        <taxon>Eukaryota</taxon>
        <taxon>Fungi</taxon>
        <taxon>Dikarya</taxon>
        <taxon>Ascomycota</taxon>
        <taxon>Pezizomycotina</taxon>
        <taxon>Dothideomycetes</taxon>
        <taxon>Dothideomycetes incertae sedis</taxon>
        <taxon>Eremomycetales</taxon>
        <taxon>Eremomycetaceae</taxon>
        <taxon>Eremomyces</taxon>
    </lineage>
</organism>
<evidence type="ECO:0000313" key="1">
    <source>
        <dbReference type="EMBL" id="KAF1810992.1"/>
    </source>
</evidence>